<dbReference type="KEGG" id="vna:PN96_22515"/>
<evidence type="ECO:0000256" key="1">
    <source>
        <dbReference type="SAM" id="SignalP"/>
    </source>
</evidence>
<dbReference type="EMBL" id="CP016346">
    <property type="protein sequence ID" value="ANQ14639.1"/>
    <property type="molecule type" value="Genomic_DNA"/>
</dbReference>
<feature type="domain" description="Glucose/Sorbosone dehydrogenase" evidence="2">
    <location>
        <begin position="31"/>
        <end position="353"/>
    </location>
</feature>
<keyword evidence="1" id="KW-0732">Signal</keyword>
<evidence type="ECO:0000313" key="4">
    <source>
        <dbReference type="Proteomes" id="UP000092741"/>
    </source>
</evidence>
<dbReference type="InterPro" id="IPR011041">
    <property type="entry name" value="Quinoprot_gluc/sorb_DH_b-prop"/>
</dbReference>
<feature type="signal peptide" evidence="1">
    <location>
        <begin position="1"/>
        <end position="18"/>
    </location>
</feature>
<organism evidence="3 4">
    <name type="scientific">Vibrio natriegens NBRC 15636 = ATCC 14048 = DSM 759</name>
    <dbReference type="NCBI Taxonomy" id="1219067"/>
    <lineage>
        <taxon>Bacteria</taxon>
        <taxon>Pseudomonadati</taxon>
        <taxon>Pseudomonadota</taxon>
        <taxon>Gammaproteobacteria</taxon>
        <taxon>Vibrionales</taxon>
        <taxon>Vibrionaceae</taxon>
        <taxon>Vibrio</taxon>
    </lineage>
</organism>
<dbReference type="RefSeq" id="WP_020335282.1">
    <property type="nucleotide sequence ID" value="NZ_ATFJ01000036.1"/>
</dbReference>
<dbReference type="Gene3D" id="2.120.10.30">
    <property type="entry name" value="TolB, C-terminal domain"/>
    <property type="match status" value="1"/>
</dbReference>
<dbReference type="InterPro" id="IPR012938">
    <property type="entry name" value="Glc/Sorbosone_DH"/>
</dbReference>
<dbReference type="PANTHER" id="PTHR19328:SF75">
    <property type="entry name" value="ALDOSE SUGAR DEHYDROGENASE YLII"/>
    <property type="match status" value="1"/>
</dbReference>
<protein>
    <submittedName>
        <fullName evidence="3">Dehydrogenase</fullName>
    </submittedName>
</protein>
<proteinExistence type="predicted"/>
<evidence type="ECO:0000313" key="3">
    <source>
        <dbReference type="EMBL" id="ANQ14639.1"/>
    </source>
</evidence>
<name>A0AAN0Y6A4_VIBNA</name>
<dbReference type="AlphaFoldDB" id="A0AAN0Y6A4"/>
<evidence type="ECO:0000259" key="2">
    <source>
        <dbReference type="Pfam" id="PF07995"/>
    </source>
</evidence>
<dbReference type="GeneID" id="70915625"/>
<feature type="chain" id="PRO_5042918216" evidence="1">
    <location>
        <begin position="19"/>
        <end position="358"/>
    </location>
</feature>
<dbReference type="InterPro" id="IPR011042">
    <property type="entry name" value="6-blade_b-propeller_TolB-like"/>
</dbReference>
<accession>A0AAN0Y6A4</accession>
<gene>
    <name evidence="3" type="ORF">BA890_18010</name>
</gene>
<dbReference type="Pfam" id="PF07995">
    <property type="entry name" value="GSDH"/>
    <property type="match status" value="1"/>
</dbReference>
<sequence length="358" mass="39674">MRTVITTLLVCFTFSSHAADYEAKEVANGFNVPWGIEFIDEKQAVVNEKNGTISLLNVESGQREKLFSVSGVSTTGQAGLLDVALAPNTDKTQPTLYFTYSKRTSKGNTVALATATLHNNQLTQWKDLFVADAITDTGRHFGSRIAFVDNKVYFSIGDRGDRDNGQNRQTHAGSILRLNLDGTVPADNPFTESDVKPEIWSYGHRNPQGLYFDQATNQLWSIEHGPRGGDEINLIKKGSNYGWARVSQGKEYWGPLDVGEAKSLPGMEDPKLVYIPSIAPSNLVVYRGDKYPDLNGKIVAGALKLTHLNVVSIENGKLTEYQRLMDDLGERIRDVTISPDGYLYFSTDTGKIFRLEQK</sequence>
<reference evidence="3 4" key="1">
    <citation type="submission" date="2016-07" db="EMBL/GenBank/DDBJ databases">
        <title>Developing Vibrio natriegens as a novel, fast-growing host for biotechnology.</title>
        <authorList>
            <person name="Weinstock M.T."/>
            <person name="Hesek E.D."/>
            <person name="Wilson C.M."/>
            <person name="Gibson D.G."/>
        </authorList>
    </citation>
    <scope>NUCLEOTIDE SEQUENCE [LARGE SCALE GENOMIC DNA]</scope>
    <source>
        <strain evidence="3 4">ATCC 14048</strain>
    </source>
</reference>
<dbReference type="SUPFAM" id="SSF50952">
    <property type="entry name" value="Soluble quinoprotein glucose dehydrogenase"/>
    <property type="match status" value="1"/>
</dbReference>
<dbReference type="Proteomes" id="UP000092741">
    <property type="component" value="Chromosome 2"/>
</dbReference>
<keyword evidence="4" id="KW-1185">Reference proteome</keyword>
<dbReference type="PANTHER" id="PTHR19328">
    <property type="entry name" value="HEDGEHOG-INTERACTING PROTEIN"/>
    <property type="match status" value="1"/>
</dbReference>